<dbReference type="GO" id="GO:0005856">
    <property type="term" value="C:cytoskeleton"/>
    <property type="evidence" value="ECO:0007669"/>
    <property type="project" value="UniProtKB-SubCell"/>
</dbReference>
<organism evidence="7 8">
    <name type="scientific">Kluyveromyces dobzhanskii CBS 2104</name>
    <dbReference type="NCBI Taxonomy" id="1427455"/>
    <lineage>
        <taxon>Eukaryota</taxon>
        <taxon>Fungi</taxon>
        <taxon>Dikarya</taxon>
        <taxon>Ascomycota</taxon>
        <taxon>Saccharomycotina</taxon>
        <taxon>Saccharomycetes</taxon>
        <taxon>Saccharomycetales</taxon>
        <taxon>Saccharomycetaceae</taxon>
        <taxon>Kluyveromyces</taxon>
    </lineage>
</organism>
<dbReference type="AlphaFoldDB" id="A0A0A8L6Z9"/>
<dbReference type="GO" id="GO:0051010">
    <property type="term" value="F:microtubule plus-end binding"/>
    <property type="evidence" value="ECO:0007669"/>
    <property type="project" value="InterPro"/>
</dbReference>
<feature type="compositionally biased region" description="Polar residues" evidence="5">
    <location>
        <begin position="554"/>
        <end position="565"/>
    </location>
</feature>
<sequence length="840" mass="94075">MDSSADDSASFQTLPLEERLSHKLWKARQHAYNELETVFSRLSIGRFAESGVEKYWKRPEVFTGYVLDSNVVAQESAVKALHGLLDFMVTVPQIRELCQPSLLVENWVPALVEKGMTSSKAVTKETSMACVLLVVSLDDNIVNAIDCLVPIWDKKLPKLLTAALTVHVKLVEQFGFVNVSQQDKMRILQGLVSVLPKMCSHADKTVRNESMQLILQLCTWFDKPVLQELLLGKLKPIQQKDLDKLFESFQGSIPPSSTPSQFVWAVPAQNDAGANDLVLDSDEDHAMGLSGDGNGNGGAADDQPIDPYDMFPVQSILDKLPNNFYQNLASSLWKDRVAVLEEFHDQTLSKVKKLSASNENYSELINKFCSTITSDANLQAVQISTNSLDVLISALRSEYNQYALETLNALLTRSKEKKPTVADSIFNLLLNLSKYYKLELCLESVLTHMKNKVPQVKIVCSKFLFELLSSWAPTEPPYKTLVFSNLTAILSSLQPIVNDNQQAIRNEGFKCVAILIKIFDERELSTYLDKLDNLKRKKILELVDKVEIKAVPQQNSKPVAPQSQLKPAASVVRSQPKNGQSNLSSTIPSKRLATSPLKPTRSSTLNGNPKSSRLTSRSLTTPQLQNVEPPSHFQSSKINSLQTNTLSTSQVNISNRMSHLNEEVNKLRQERQDWLKERNEILSNLNHSKLQISKLNKQLNESETYVSNLQRQLQESREEVHNKDLKIKELEGAVGNADNLISHKPANSPISSSSSMNRGRLTATTLSPLRSTKNLTPQRIRSPSESSDDLPKRVNSLNLNNHMLQEESWKRAAEVTNQLKARIERMRAKSRSGFNNLGVD</sequence>
<dbReference type="InterPro" id="IPR048492">
    <property type="entry name" value="Stu2_CTS"/>
</dbReference>
<keyword evidence="2" id="KW-0963">Cytoplasm</keyword>
<feature type="compositionally biased region" description="Polar residues" evidence="5">
    <location>
        <begin position="600"/>
        <end position="610"/>
    </location>
</feature>
<dbReference type="InterPro" id="IPR034085">
    <property type="entry name" value="TOG"/>
</dbReference>
<dbReference type="GO" id="GO:0046785">
    <property type="term" value="P:microtubule polymerization"/>
    <property type="evidence" value="ECO:0007669"/>
    <property type="project" value="InterPro"/>
</dbReference>
<evidence type="ECO:0000313" key="7">
    <source>
        <dbReference type="EMBL" id="CDO94806.1"/>
    </source>
</evidence>
<feature type="region of interest" description="Disordered" evidence="5">
    <location>
        <begin position="739"/>
        <end position="794"/>
    </location>
</feature>
<dbReference type="PANTHER" id="PTHR12609">
    <property type="entry name" value="MICROTUBULE ASSOCIATED PROTEIN XMAP215"/>
    <property type="match status" value="1"/>
</dbReference>
<dbReference type="InterPro" id="IPR011989">
    <property type="entry name" value="ARM-like"/>
</dbReference>
<evidence type="ECO:0000256" key="4">
    <source>
        <dbReference type="SAM" id="Coils"/>
    </source>
</evidence>
<proteinExistence type="predicted"/>
<dbReference type="GO" id="GO:0007051">
    <property type="term" value="P:spindle organization"/>
    <property type="evidence" value="ECO:0007669"/>
    <property type="project" value="InterPro"/>
</dbReference>
<evidence type="ECO:0000256" key="1">
    <source>
        <dbReference type="ARBA" id="ARBA00004245"/>
    </source>
</evidence>
<dbReference type="GO" id="GO:0061863">
    <property type="term" value="F:microtubule plus end polymerase"/>
    <property type="evidence" value="ECO:0007669"/>
    <property type="project" value="InterPro"/>
</dbReference>
<dbReference type="InterPro" id="IPR045110">
    <property type="entry name" value="XMAP215"/>
</dbReference>
<feature type="region of interest" description="Disordered" evidence="5">
    <location>
        <begin position="554"/>
        <end position="638"/>
    </location>
</feature>
<dbReference type="InterPro" id="IPR016024">
    <property type="entry name" value="ARM-type_fold"/>
</dbReference>
<evidence type="ECO:0000259" key="6">
    <source>
        <dbReference type="SMART" id="SM01349"/>
    </source>
</evidence>
<keyword evidence="8" id="KW-1185">Reference proteome</keyword>
<reference evidence="7 8" key="1">
    <citation type="submission" date="2014-03" db="EMBL/GenBank/DDBJ databases">
        <title>The genome of Kluyveromyces dobzhanskii.</title>
        <authorList>
            <person name="Nystedt B."/>
            <person name="Astrom S."/>
        </authorList>
    </citation>
    <scope>NUCLEOTIDE SEQUENCE [LARGE SCALE GENOMIC DNA]</scope>
    <source>
        <strain evidence="7 8">CBS 2104</strain>
    </source>
</reference>
<dbReference type="SUPFAM" id="SSF48371">
    <property type="entry name" value="ARM repeat"/>
    <property type="match status" value="1"/>
</dbReference>
<name>A0A0A8L6Z9_9SACH</name>
<dbReference type="SMART" id="SM01349">
    <property type="entry name" value="TOG"/>
    <property type="match status" value="2"/>
</dbReference>
<feature type="coiled-coil region" evidence="4">
    <location>
        <begin position="650"/>
        <end position="733"/>
    </location>
</feature>
<dbReference type="GO" id="GO:0030951">
    <property type="term" value="P:establishment or maintenance of microtubule cytoskeleton polarity"/>
    <property type="evidence" value="ECO:0007669"/>
    <property type="project" value="InterPro"/>
</dbReference>
<dbReference type="OrthoDB" id="205662at2759"/>
<gene>
    <name evidence="7" type="ORF">KLDO_g3062</name>
</gene>
<feature type="compositionally biased region" description="Polar residues" evidence="5">
    <location>
        <begin position="622"/>
        <end position="638"/>
    </location>
</feature>
<feature type="domain" description="TOG" evidence="6">
    <location>
        <begin position="309"/>
        <end position="552"/>
    </location>
</feature>
<comment type="subcellular location">
    <subcellularLocation>
        <location evidence="1">Cytoplasm</location>
        <location evidence="1">Cytoskeleton</location>
    </subcellularLocation>
</comment>
<evidence type="ECO:0000313" key="8">
    <source>
        <dbReference type="Proteomes" id="UP000031516"/>
    </source>
</evidence>
<keyword evidence="3" id="KW-0206">Cytoskeleton</keyword>
<accession>A0A0A8L6Z9</accession>
<evidence type="ECO:0000256" key="2">
    <source>
        <dbReference type="ARBA" id="ARBA00022490"/>
    </source>
</evidence>
<dbReference type="Pfam" id="PF21042">
    <property type="entry name" value="Stu2_CTS"/>
    <property type="match status" value="1"/>
</dbReference>
<feature type="compositionally biased region" description="Low complexity" evidence="5">
    <location>
        <begin position="611"/>
        <end position="621"/>
    </location>
</feature>
<dbReference type="EMBL" id="CCBQ010000040">
    <property type="protein sequence ID" value="CDO94806.1"/>
    <property type="molecule type" value="Genomic_DNA"/>
</dbReference>
<evidence type="ECO:0000256" key="3">
    <source>
        <dbReference type="ARBA" id="ARBA00023212"/>
    </source>
</evidence>
<comment type="caution">
    <text evidence="7">The sequence shown here is derived from an EMBL/GenBank/DDBJ whole genome shotgun (WGS) entry which is preliminary data.</text>
</comment>
<feature type="compositionally biased region" description="Polar residues" evidence="5">
    <location>
        <begin position="762"/>
        <end position="785"/>
    </location>
</feature>
<dbReference type="Proteomes" id="UP000031516">
    <property type="component" value="Unassembled WGS sequence"/>
</dbReference>
<feature type="compositionally biased region" description="Polar residues" evidence="5">
    <location>
        <begin position="572"/>
        <end position="588"/>
    </location>
</feature>
<dbReference type="Gene3D" id="1.25.10.10">
    <property type="entry name" value="Leucine-rich Repeat Variant"/>
    <property type="match status" value="2"/>
</dbReference>
<keyword evidence="4" id="KW-0175">Coiled coil</keyword>
<evidence type="ECO:0000256" key="5">
    <source>
        <dbReference type="SAM" id="MobiDB-lite"/>
    </source>
</evidence>
<protein>
    <submittedName>
        <fullName evidence="7">WGS project CCBQ000000000 data, contig 00046</fullName>
    </submittedName>
</protein>
<dbReference type="InterPro" id="IPR048491">
    <property type="entry name" value="XMAP215_CLASP_TOG"/>
</dbReference>
<dbReference type="Pfam" id="PF21041">
    <property type="entry name" value="XMAP215_CLASP_TOG"/>
    <property type="match status" value="2"/>
</dbReference>
<feature type="domain" description="TOG" evidence="6">
    <location>
        <begin position="2"/>
        <end position="255"/>
    </location>
</feature>